<dbReference type="Proteomes" id="UP000636709">
    <property type="component" value="Unassembled WGS sequence"/>
</dbReference>
<evidence type="ECO:0000313" key="2">
    <source>
        <dbReference type="Proteomes" id="UP000636709"/>
    </source>
</evidence>
<accession>A0A835E5N4</accession>
<protein>
    <submittedName>
        <fullName evidence="1">Uncharacterized protein</fullName>
    </submittedName>
</protein>
<evidence type="ECO:0000313" key="1">
    <source>
        <dbReference type="EMBL" id="KAF8662898.1"/>
    </source>
</evidence>
<keyword evidence="2" id="KW-1185">Reference proteome</keyword>
<reference evidence="1" key="1">
    <citation type="submission" date="2020-07" db="EMBL/GenBank/DDBJ databases">
        <title>Genome sequence and genetic diversity analysis of an under-domesticated orphan crop, white fonio (Digitaria exilis).</title>
        <authorList>
            <person name="Bennetzen J.L."/>
            <person name="Chen S."/>
            <person name="Ma X."/>
            <person name="Wang X."/>
            <person name="Yssel A.E.J."/>
            <person name="Chaluvadi S.R."/>
            <person name="Johnson M."/>
            <person name="Gangashetty P."/>
            <person name="Hamidou F."/>
            <person name="Sanogo M.D."/>
            <person name="Zwaenepoel A."/>
            <person name="Wallace J."/>
            <person name="Van De Peer Y."/>
            <person name="Van Deynze A."/>
        </authorList>
    </citation>
    <scope>NUCLEOTIDE SEQUENCE</scope>
    <source>
        <tissue evidence="1">Leaves</tissue>
    </source>
</reference>
<comment type="caution">
    <text evidence="1">The sequence shown here is derived from an EMBL/GenBank/DDBJ whole genome shotgun (WGS) entry which is preliminary data.</text>
</comment>
<sequence>MKLLQICSRRLLRL</sequence>
<gene>
    <name evidence="1" type="ORF">HU200_055480</name>
</gene>
<organism evidence="1 2">
    <name type="scientific">Digitaria exilis</name>
    <dbReference type="NCBI Taxonomy" id="1010633"/>
    <lineage>
        <taxon>Eukaryota</taxon>
        <taxon>Viridiplantae</taxon>
        <taxon>Streptophyta</taxon>
        <taxon>Embryophyta</taxon>
        <taxon>Tracheophyta</taxon>
        <taxon>Spermatophyta</taxon>
        <taxon>Magnoliopsida</taxon>
        <taxon>Liliopsida</taxon>
        <taxon>Poales</taxon>
        <taxon>Poaceae</taxon>
        <taxon>PACMAD clade</taxon>
        <taxon>Panicoideae</taxon>
        <taxon>Panicodae</taxon>
        <taxon>Paniceae</taxon>
        <taxon>Anthephorinae</taxon>
        <taxon>Digitaria</taxon>
    </lineage>
</organism>
<dbReference type="EMBL" id="JACEFO010002379">
    <property type="protein sequence ID" value="KAF8662898.1"/>
    <property type="molecule type" value="Genomic_DNA"/>
</dbReference>
<proteinExistence type="predicted"/>
<name>A0A835E5N4_9POAL</name>